<reference evidence="2 3" key="1">
    <citation type="submission" date="2019-09" db="EMBL/GenBank/DDBJ databases">
        <title>Wenzhouxiangella sp. Genome sequencing and assembly.</title>
        <authorList>
            <person name="Zhang R."/>
        </authorList>
    </citation>
    <scope>NUCLEOTIDE SEQUENCE [LARGE SCALE GENOMIC DNA]</scope>
    <source>
        <strain evidence="2 3">W260</strain>
    </source>
</reference>
<name>A0A5N0T898_9GAMM</name>
<feature type="transmembrane region" description="Helical" evidence="1">
    <location>
        <begin position="289"/>
        <end position="309"/>
    </location>
</feature>
<feature type="transmembrane region" description="Helical" evidence="1">
    <location>
        <begin position="226"/>
        <end position="245"/>
    </location>
</feature>
<feature type="transmembrane region" description="Helical" evidence="1">
    <location>
        <begin position="257"/>
        <end position="277"/>
    </location>
</feature>
<keyword evidence="1" id="KW-0812">Transmembrane</keyword>
<evidence type="ECO:0000256" key="1">
    <source>
        <dbReference type="SAM" id="Phobius"/>
    </source>
</evidence>
<keyword evidence="3" id="KW-1185">Reference proteome</keyword>
<sequence>MSETAGELSNAPADPDGHYTLAPSRRAGSADCLNCGTALAGPFCHYCGQPDRRIMRFFPVLLREFLEDFVDFDSRFTRTVKPLLLRPGRLTRDFLEGRRYRYTPPLRLYLFSSILFFLVATALSFVPIQITTNGDDDPVAAIEDNAVVMAEGMAGNITPDAPDPPDEFPNLQFNDRPWDPETNPVAIPLLPQRLNDWINEEIGESPRKARDIADDPRAFVGEVMDLLPGTMFVLLPVFALILKFWYLFARRYYVEHLVLSLHNHAFLFVVMSMVLLLDTISDALGSGAWGSHAASVLGAVMFCWMPVYLLMSLKTVYRQSWPMTLLKGLLVWVTYTVLASTVSLFIALLGFLMF</sequence>
<dbReference type="Pfam" id="PF12412">
    <property type="entry name" value="DUF3667"/>
    <property type="match status" value="1"/>
</dbReference>
<dbReference type="AlphaFoldDB" id="A0A5N0T898"/>
<feature type="transmembrane region" description="Helical" evidence="1">
    <location>
        <begin position="108"/>
        <end position="130"/>
    </location>
</feature>
<protein>
    <submittedName>
        <fullName evidence="2">DUF3667 domain-containing protein</fullName>
    </submittedName>
</protein>
<keyword evidence="1" id="KW-1133">Transmembrane helix</keyword>
<evidence type="ECO:0000313" key="3">
    <source>
        <dbReference type="Proteomes" id="UP000325372"/>
    </source>
</evidence>
<gene>
    <name evidence="2" type="ORF">F3N42_11330</name>
</gene>
<dbReference type="RefSeq" id="WP_150864576.1">
    <property type="nucleotide sequence ID" value="NZ_VYXP01000006.1"/>
</dbReference>
<dbReference type="InterPro" id="IPR022134">
    <property type="entry name" value="DUF3667"/>
</dbReference>
<dbReference type="Proteomes" id="UP000325372">
    <property type="component" value="Unassembled WGS sequence"/>
</dbReference>
<dbReference type="EMBL" id="VYXP01000006">
    <property type="protein sequence ID" value="KAA9130938.1"/>
    <property type="molecule type" value="Genomic_DNA"/>
</dbReference>
<organism evidence="2 3">
    <name type="scientific">Marinihelvus fidelis</name>
    <dbReference type="NCBI Taxonomy" id="2613842"/>
    <lineage>
        <taxon>Bacteria</taxon>
        <taxon>Pseudomonadati</taxon>
        <taxon>Pseudomonadota</taxon>
        <taxon>Gammaproteobacteria</taxon>
        <taxon>Chromatiales</taxon>
        <taxon>Wenzhouxiangellaceae</taxon>
        <taxon>Marinihelvus</taxon>
    </lineage>
</organism>
<proteinExistence type="predicted"/>
<feature type="transmembrane region" description="Helical" evidence="1">
    <location>
        <begin position="329"/>
        <end position="353"/>
    </location>
</feature>
<keyword evidence="1" id="KW-0472">Membrane</keyword>
<accession>A0A5N0T898</accession>
<evidence type="ECO:0000313" key="2">
    <source>
        <dbReference type="EMBL" id="KAA9130938.1"/>
    </source>
</evidence>
<comment type="caution">
    <text evidence="2">The sequence shown here is derived from an EMBL/GenBank/DDBJ whole genome shotgun (WGS) entry which is preliminary data.</text>
</comment>